<dbReference type="SUPFAM" id="SSF53474">
    <property type="entry name" value="alpha/beta-Hydrolases"/>
    <property type="match status" value="2"/>
</dbReference>
<feature type="domain" description="Fungal lipase-type" evidence="3">
    <location>
        <begin position="174"/>
        <end position="232"/>
    </location>
</feature>
<dbReference type="CDD" id="cd00519">
    <property type="entry name" value="Lipase_3"/>
    <property type="match status" value="1"/>
</dbReference>
<dbReference type="PANTHER" id="PTHR45856">
    <property type="entry name" value="ALPHA/BETA-HYDROLASES SUPERFAMILY PROTEIN"/>
    <property type="match status" value="1"/>
</dbReference>
<comment type="caution">
    <text evidence="4">The sequence shown here is derived from an EMBL/GenBank/DDBJ whole genome shotgun (WGS) entry which is preliminary data.</text>
</comment>
<evidence type="ECO:0000313" key="5">
    <source>
        <dbReference type="Proteomes" id="UP001314263"/>
    </source>
</evidence>
<accession>A0AAV1IMU2</accession>
<evidence type="ECO:0000256" key="1">
    <source>
        <dbReference type="SAM" id="MobiDB-lite"/>
    </source>
</evidence>
<dbReference type="InterPro" id="IPR002921">
    <property type="entry name" value="Fungal_lipase-type"/>
</dbReference>
<dbReference type="PROSITE" id="PS51257">
    <property type="entry name" value="PROKAR_LIPOPROTEIN"/>
    <property type="match status" value="1"/>
</dbReference>
<sequence length="641" mass="67796">MGRWQGCPLGILVLASCALVSLSESSRSLQQDQGFNATEDIKHLQGILESTAAQAAGWYFKSVEAAIFATAASQGVTQGLSVDRGFAVPVAGGSTLLAVYSANASAVVLAFAGTNETLVNVTPNNPLEDPAFFKGAFSEQGNGSVDPVLADPFAGRVGSGHEGLYWAVRNVTNGVTPARIVCTGYAEGGALAKLAAVWAGASFAGAQIRSINFGAPRVGDDRFAWAYQQLVDIRYEWAVKADERVNQPADSPVSDALFYFTGDLPSNASSGAPGSLPYYLAILEQNAVSSASKKQFAGSSAASEFDPGSPTDTGTSVTPTPASPPATGIFGEIKDKAKQIIHGIGQTLTAAKGELYRQSDGSQQKLPWVNYTQQDPNACPPILCKVRSLTTAACQSYKSGANTIAPGSQTISVDEGTVVAVAWLPENSTAWFSWRGSVSKKDWLADFQLWMNNDPLSPLLDQLFPGARVHHGFLDQFRAVTDQAANSSVNVKSVVSGMSGGTPPTRVYCSGHSLGAGLATLCGVWAALQWPAADVRVVTMGSPAVGNDAFARAFKLAVGREYRLIDRLDVVPALPPFSGYVQLDFPLWIQDNGTIVAENRPYMSTKDLNWADHACHSYEHATYNVTHVSAPDFLTGLAPQR</sequence>
<feature type="compositionally biased region" description="Low complexity" evidence="1">
    <location>
        <begin position="313"/>
        <end position="328"/>
    </location>
</feature>
<feature type="chain" id="PRO_5043426927" description="Fungal lipase-type domain-containing protein" evidence="2">
    <location>
        <begin position="26"/>
        <end position="641"/>
    </location>
</feature>
<dbReference type="InterPro" id="IPR051218">
    <property type="entry name" value="Sec_MonoDiacylglyc_Lipase"/>
</dbReference>
<feature type="domain" description="Fungal lipase-type" evidence="3">
    <location>
        <begin position="432"/>
        <end position="577"/>
    </location>
</feature>
<evidence type="ECO:0000313" key="4">
    <source>
        <dbReference type="EMBL" id="CAK0787415.1"/>
    </source>
</evidence>
<name>A0AAV1IMU2_9CHLO</name>
<reference evidence="4 5" key="1">
    <citation type="submission" date="2023-10" db="EMBL/GenBank/DDBJ databases">
        <authorList>
            <person name="Maclean D."/>
            <person name="Macfadyen A."/>
        </authorList>
    </citation>
    <scope>NUCLEOTIDE SEQUENCE [LARGE SCALE GENOMIC DNA]</scope>
</reference>
<dbReference type="Gene3D" id="3.40.50.1820">
    <property type="entry name" value="alpha/beta hydrolase"/>
    <property type="match status" value="2"/>
</dbReference>
<evidence type="ECO:0000259" key="3">
    <source>
        <dbReference type="Pfam" id="PF01764"/>
    </source>
</evidence>
<dbReference type="InterPro" id="IPR029058">
    <property type="entry name" value="AB_hydrolase_fold"/>
</dbReference>
<dbReference type="EMBL" id="CAUYUE010000017">
    <property type="protein sequence ID" value="CAK0787415.1"/>
    <property type="molecule type" value="Genomic_DNA"/>
</dbReference>
<evidence type="ECO:0000256" key="2">
    <source>
        <dbReference type="SAM" id="SignalP"/>
    </source>
</evidence>
<dbReference type="AlphaFoldDB" id="A0AAV1IMU2"/>
<protein>
    <recommendedName>
        <fullName evidence="3">Fungal lipase-type domain-containing protein</fullName>
    </recommendedName>
</protein>
<proteinExistence type="predicted"/>
<dbReference type="PANTHER" id="PTHR45856:SF24">
    <property type="entry name" value="FUNGAL LIPASE-LIKE DOMAIN-CONTAINING PROTEIN"/>
    <property type="match status" value="1"/>
</dbReference>
<dbReference type="GO" id="GO:0006629">
    <property type="term" value="P:lipid metabolic process"/>
    <property type="evidence" value="ECO:0007669"/>
    <property type="project" value="InterPro"/>
</dbReference>
<gene>
    <name evidence="4" type="ORF">CVIRNUC_010635</name>
</gene>
<feature type="signal peptide" evidence="2">
    <location>
        <begin position="1"/>
        <end position="25"/>
    </location>
</feature>
<dbReference type="Proteomes" id="UP001314263">
    <property type="component" value="Unassembled WGS sequence"/>
</dbReference>
<keyword evidence="2" id="KW-0732">Signal</keyword>
<organism evidence="4 5">
    <name type="scientific">Coccomyxa viridis</name>
    <dbReference type="NCBI Taxonomy" id="1274662"/>
    <lineage>
        <taxon>Eukaryota</taxon>
        <taxon>Viridiplantae</taxon>
        <taxon>Chlorophyta</taxon>
        <taxon>core chlorophytes</taxon>
        <taxon>Trebouxiophyceae</taxon>
        <taxon>Trebouxiophyceae incertae sedis</taxon>
        <taxon>Coccomyxaceae</taxon>
        <taxon>Coccomyxa</taxon>
    </lineage>
</organism>
<keyword evidence="5" id="KW-1185">Reference proteome</keyword>
<feature type="region of interest" description="Disordered" evidence="1">
    <location>
        <begin position="299"/>
        <end position="329"/>
    </location>
</feature>
<dbReference type="Pfam" id="PF01764">
    <property type="entry name" value="Lipase_3"/>
    <property type="match status" value="2"/>
</dbReference>